<sequence>MNTTHAMEQVDDGQHTQEGVSTERAFEADPIPSLSETITARAIAASFILGVALCAVAMKISLNSGFLPSLTVPAGLVGFYLVRAWIRALDCCFQVPHQLPFTRQENTVIQTCVVACSAITFSGGFGTYVLAMGKNAAGGDVRDGKNIVEPSIGRTVAFLFLVSFSGMFILMPFRKVMIIRHRLTYPNGMATAHLINSFHTPQGASKARHVSRVHAFGRLVSLSNKQQVEMLFRSLGGTMLWNMFQWFFAAAKGCGFGVFPIFGLEAYKHGFYFDFSMSNIGIGMLCPYTITVSMFIGSVISWGLVSPYLATKAGVWYSSHLSPSSLSGIRGYKVFIGVSMILADGLFNFLSIVACTLHTMRKRRSRQQPIIIQGGGCGGGSEADDGDTQPLPFHCLNAAAEQPKKSFDDRRRAQVFLRDHISNSVNIVCYVLLSMVSVAAIPYLYPQMRRAHVALIYLAAPVVAFCDAYAFGVTDMNLSSTYGKLAMVLVGSSVGRNDGGVVAGLVACGIVMGTMSNANNLMQDLKTGYLTLTSPHTVFISQAIGTALGCVVNPVMFWAFYRVVQNGDTDVFDAPYARVYRSIAMLSAGQDGIPMHSLWLCKLFFALALALSVFREVAMWKRWRVAHYIPSIICVAIAFVVPARIPIDMFVGSLVLYLWRRADPSKAPTFSMAVASGMICGDGLGMLLSSTMALMHARAPICIKFMSRTDNVKLDAFLATLPVT</sequence>
<feature type="transmembrane region" description="Helical" evidence="8">
    <location>
        <begin position="38"/>
        <end position="58"/>
    </location>
</feature>
<feature type="region of interest" description="Disordered" evidence="7">
    <location>
        <begin position="1"/>
        <end position="22"/>
    </location>
</feature>
<reference evidence="9 10" key="1">
    <citation type="journal article" date="2018" name="Nat. Genet.">
        <title>Extensive intraspecific gene order and gene structural variations between Mo17 and other maize genomes.</title>
        <authorList>
            <person name="Sun S."/>
            <person name="Zhou Y."/>
            <person name="Chen J."/>
            <person name="Shi J."/>
            <person name="Zhao H."/>
            <person name="Zhao H."/>
            <person name="Song W."/>
            <person name="Zhang M."/>
            <person name="Cui Y."/>
            <person name="Dong X."/>
            <person name="Liu H."/>
            <person name="Ma X."/>
            <person name="Jiao Y."/>
            <person name="Wang B."/>
            <person name="Wei X."/>
            <person name="Stein J.C."/>
            <person name="Glaubitz J.C."/>
            <person name="Lu F."/>
            <person name="Yu G."/>
            <person name="Liang C."/>
            <person name="Fengler K."/>
            <person name="Li B."/>
            <person name="Rafalski A."/>
            <person name="Schnable P.S."/>
            <person name="Ware D.H."/>
            <person name="Buckler E.S."/>
            <person name="Lai J."/>
        </authorList>
    </citation>
    <scope>NUCLEOTIDE SEQUENCE [LARGE SCALE GENOMIC DNA]</scope>
    <source>
        <strain evidence="10">cv. Missouri 17</strain>
        <tissue evidence="9">Seedling</tissue>
    </source>
</reference>
<feature type="transmembrane region" description="Helical" evidence="8">
    <location>
        <begin position="626"/>
        <end position="647"/>
    </location>
</feature>
<evidence type="ECO:0000256" key="6">
    <source>
        <dbReference type="ARBA" id="ARBA00023136"/>
    </source>
</evidence>
<dbReference type="Pfam" id="PF03169">
    <property type="entry name" value="OPT"/>
    <property type="match status" value="1"/>
</dbReference>
<feature type="transmembrane region" description="Helical" evidence="8">
    <location>
        <begin position="427"/>
        <end position="445"/>
    </location>
</feature>
<evidence type="ECO:0000256" key="2">
    <source>
        <dbReference type="ARBA" id="ARBA00010276"/>
    </source>
</evidence>
<feature type="transmembrane region" description="Helical" evidence="8">
    <location>
        <begin position="334"/>
        <end position="357"/>
    </location>
</feature>
<evidence type="ECO:0000313" key="10">
    <source>
        <dbReference type="Proteomes" id="UP000251960"/>
    </source>
</evidence>
<proteinExistence type="inferred from homology"/>
<name>A0A3L6F6D4_MAIZE</name>
<dbReference type="GO" id="GO:0035673">
    <property type="term" value="F:oligopeptide transmembrane transporter activity"/>
    <property type="evidence" value="ECO:0007669"/>
    <property type="project" value="InterPro"/>
</dbReference>
<organism evidence="9 10">
    <name type="scientific">Zea mays</name>
    <name type="common">Maize</name>
    <dbReference type="NCBI Taxonomy" id="4577"/>
    <lineage>
        <taxon>Eukaryota</taxon>
        <taxon>Viridiplantae</taxon>
        <taxon>Streptophyta</taxon>
        <taxon>Embryophyta</taxon>
        <taxon>Tracheophyta</taxon>
        <taxon>Spermatophyta</taxon>
        <taxon>Magnoliopsida</taxon>
        <taxon>Liliopsida</taxon>
        <taxon>Poales</taxon>
        <taxon>Poaceae</taxon>
        <taxon>PACMAD clade</taxon>
        <taxon>Panicoideae</taxon>
        <taxon>Andropogonodae</taxon>
        <taxon>Andropogoneae</taxon>
        <taxon>Tripsacinae</taxon>
        <taxon>Zea</taxon>
    </lineage>
</organism>
<evidence type="ECO:0000256" key="1">
    <source>
        <dbReference type="ARBA" id="ARBA00004141"/>
    </source>
</evidence>
<keyword evidence="5 8" id="KW-1133">Transmembrane helix</keyword>
<feature type="transmembrane region" description="Helical" evidence="8">
    <location>
        <begin position="243"/>
        <end position="264"/>
    </location>
</feature>
<dbReference type="ExpressionAtlas" id="A0A3L6F6D4">
    <property type="expression patterns" value="baseline"/>
</dbReference>
<dbReference type="AlphaFoldDB" id="A0A3L6F6D4"/>
<comment type="subcellular location">
    <subcellularLocation>
        <location evidence="1">Membrane</location>
        <topology evidence="1">Multi-pass membrane protein</topology>
    </subcellularLocation>
</comment>
<feature type="transmembrane region" description="Helical" evidence="8">
    <location>
        <begin position="451"/>
        <end position="471"/>
    </location>
</feature>
<evidence type="ECO:0000256" key="8">
    <source>
        <dbReference type="SAM" id="Phobius"/>
    </source>
</evidence>
<protein>
    <submittedName>
        <fullName evidence="9">Putative metal-nicotianamine transporter YSL7</fullName>
    </submittedName>
</protein>
<dbReference type="EMBL" id="NCVQ01000005">
    <property type="protein sequence ID" value="PWZ28639.1"/>
    <property type="molecule type" value="Genomic_DNA"/>
</dbReference>
<keyword evidence="6 8" id="KW-0472">Membrane</keyword>
<dbReference type="Proteomes" id="UP000251960">
    <property type="component" value="Chromosome 4"/>
</dbReference>
<accession>A0A3L6F6D4</accession>
<dbReference type="GO" id="GO:0016020">
    <property type="term" value="C:membrane"/>
    <property type="evidence" value="ECO:0007669"/>
    <property type="project" value="UniProtKB-SubCell"/>
</dbReference>
<feature type="transmembrane region" description="Helical" evidence="8">
    <location>
        <begin position="667"/>
        <end position="688"/>
    </location>
</feature>
<evidence type="ECO:0000313" key="9">
    <source>
        <dbReference type="EMBL" id="PWZ28639.1"/>
    </source>
</evidence>
<keyword evidence="3" id="KW-0813">Transport</keyword>
<feature type="transmembrane region" description="Helical" evidence="8">
    <location>
        <begin position="108"/>
        <end position="131"/>
    </location>
</feature>
<gene>
    <name evidence="9" type="primary">YSL7</name>
    <name evidence="9" type="ORF">Zm00014a_000795</name>
</gene>
<evidence type="ECO:0000256" key="5">
    <source>
        <dbReference type="ARBA" id="ARBA00022989"/>
    </source>
</evidence>
<feature type="transmembrane region" description="Helical" evidence="8">
    <location>
        <begin position="539"/>
        <end position="561"/>
    </location>
</feature>
<keyword evidence="4 8" id="KW-0812">Transmembrane</keyword>
<feature type="transmembrane region" description="Helical" evidence="8">
    <location>
        <begin position="501"/>
        <end position="518"/>
    </location>
</feature>
<comment type="caution">
    <text evidence="9">The sequence shown here is derived from an EMBL/GenBank/DDBJ whole genome shotgun (WGS) entry which is preliminary data.</text>
</comment>
<comment type="similarity">
    <text evidence="2">Belongs to the YSL (TC 2.A.67.2) family.</text>
</comment>
<evidence type="ECO:0000256" key="3">
    <source>
        <dbReference type="ARBA" id="ARBA00022448"/>
    </source>
</evidence>
<evidence type="ECO:0000256" key="4">
    <source>
        <dbReference type="ARBA" id="ARBA00022692"/>
    </source>
</evidence>
<feature type="transmembrane region" description="Helical" evidence="8">
    <location>
        <begin position="70"/>
        <end position="88"/>
    </location>
</feature>
<dbReference type="NCBIfam" id="TIGR00728">
    <property type="entry name" value="OPT_sfam"/>
    <property type="match status" value="2"/>
</dbReference>
<dbReference type="InterPro" id="IPR045035">
    <property type="entry name" value="YSL-like"/>
</dbReference>
<feature type="transmembrane region" description="Helical" evidence="8">
    <location>
        <begin position="285"/>
        <end position="305"/>
    </location>
</feature>
<feature type="transmembrane region" description="Helical" evidence="8">
    <location>
        <begin position="152"/>
        <end position="173"/>
    </location>
</feature>
<dbReference type="PANTHER" id="PTHR31645">
    <property type="entry name" value="OLIGOPEPTIDE TRANSPORTER YGL114W-RELATED"/>
    <property type="match status" value="1"/>
</dbReference>
<dbReference type="PANTHER" id="PTHR31645:SF10">
    <property type="entry name" value="METAL-NICOTIANAMINE TRANSPORTER YSL7-RELATED"/>
    <property type="match status" value="1"/>
</dbReference>
<evidence type="ECO:0000256" key="7">
    <source>
        <dbReference type="SAM" id="MobiDB-lite"/>
    </source>
</evidence>
<dbReference type="InterPro" id="IPR004813">
    <property type="entry name" value="OPT"/>
</dbReference>